<sequence>MKFSTLAIRETTLQAVDQMGIVEMTPIQERAIPVLLEGKDVIGRSQTGTGKTLAFAVPAVTAIDGAERHPQVLVLLPTRELAIQVAGEFDKLTAFDDALSVALLYGGERFDRQLAALRGGAQIVVGTPGRTLDHLRRGTLKLDQLKTAVLDEADEMLDMGFREDIEGILSQIGHPVQTALFSATMPKPILELAGRFQHGPVKIEVAPKRVVASGIDQKVFIVKKGMKLEALMRLLEVFEMQKTLIFCNTKRAVDTVAMQLIDQGYPVSKLHGDIDQSARQAVLRRFTRSKHGALVATDVAARGIDIDDIDLVINYDVPENAEDYVHRIGRTGRAGRKGTSLTLAQNRDRFHLEKIEAYTKKKMTREPIPTGSEIQVLKSCQMTEKLAAACEDMRTNPEGSAADSIYSGILAALRDKGFSDDQIATALLRQCMPITDYAETDLNDQIKTVGAGKKGGGRKSRKGRGHRDPQSGVRIMISAGKKDGAKKGDILGAICGESGISSDEVGDIAVFGHFSTAVVADDQVAKVIAGLDGARIKRTVVSASIAGKKKDKKKKGHHARKGQHHGKKKKVEKKKSK</sequence>
<feature type="domain" description="DEAD-box RNA helicase Q" evidence="11">
    <location>
        <begin position="1"/>
        <end position="29"/>
    </location>
</feature>
<dbReference type="AlphaFoldDB" id="A0A6L5GQM3"/>
<dbReference type="Pfam" id="PF00270">
    <property type="entry name" value="DEAD"/>
    <property type="match status" value="1"/>
</dbReference>
<feature type="domain" description="Helicase C-terminal" evidence="10">
    <location>
        <begin position="230"/>
        <end position="376"/>
    </location>
</feature>
<keyword evidence="13" id="KW-1185">Reference proteome</keyword>
<organism evidence="12 13">
    <name type="scientific">Candidatus Pseudoramibacter fermentans</name>
    <dbReference type="NCBI Taxonomy" id="2594427"/>
    <lineage>
        <taxon>Bacteria</taxon>
        <taxon>Bacillati</taxon>
        <taxon>Bacillota</taxon>
        <taxon>Clostridia</taxon>
        <taxon>Eubacteriales</taxon>
        <taxon>Eubacteriaceae</taxon>
        <taxon>Pseudoramibacter</taxon>
    </lineage>
</organism>
<dbReference type="InterPro" id="IPR050079">
    <property type="entry name" value="DEAD_box_RNA_helicase"/>
</dbReference>
<comment type="similarity">
    <text evidence="5 7">Belongs to the DEAD box helicase family.</text>
</comment>
<evidence type="ECO:0000256" key="2">
    <source>
        <dbReference type="ARBA" id="ARBA00022801"/>
    </source>
</evidence>
<dbReference type="GO" id="GO:0005524">
    <property type="term" value="F:ATP binding"/>
    <property type="evidence" value="ECO:0007669"/>
    <property type="project" value="UniProtKB-KW"/>
</dbReference>
<dbReference type="InterPro" id="IPR005580">
    <property type="entry name" value="DbpA/CsdA_RNA-bd_dom"/>
</dbReference>
<comment type="caution">
    <text evidence="12">The sequence shown here is derived from an EMBL/GenBank/DDBJ whole genome shotgun (WGS) entry which is preliminary data.</text>
</comment>
<dbReference type="CDD" id="cd00268">
    <property type="entry name" value="DEADc"/>
    <property type="match status" value="1"/>
</dbReference>
<keyword evidence="4 7" id="KW-0067">ATP-binding</keyword>
<dbReference type="Pfam" id="PF03880">
    <property type="entry name" value="DbpA"/>
    <property type="match status" value="1"/>
</dbReference>
<evidence type="ECO:0000256" key="7">
    <source>
        <dbReference type="RuleBase" id="RU000492"/>
    </source>
</evidence>
<evidence type="ECO:0000313" key="13">
    <source>
        <dbReference type="Proteomes" id="UP000473648"/>
    </source>
</evidence>
<feature type="compositionally biased region" description="Basic residues" evidence="8">
    <location>
        <begin position="547"/>
        <end position="577"/>
    </location>
</feature>
<accession>A0A6L5GQM3</accession>
<dbReference type="GO" id="GO:0016787">
    <property type="term" value="F:hydrolase activity"/>
    <property type="evidence" value="ECO:0007669"/>
    <property type="project" value="UniProtKB-KW"/>
</dbReference>
<evidence type="ECO:0000256" key="3">
    <source>
        <dbReference type="ARBA" id="ARBA00022806"/>
    </source>
</evidence>
<reference evidence="12" key="1">
    <citation type="journal article" date="2020" name="Appl. Environ. Microbiol.">
        <title>Medium-Chain Fatty Acid Synthesis by 'Candidatus Weimeria bifida' gen. nov., sp. nov., and 'Candidatus Pseudoramibacter fermentans' sp. nov.</title>
        <authorList>
            <person name="Scarborough M.J."/>
            <person name="Myers K.S."/>
            <person name="Donohue T.J."/>
            <person name="Noguera D.R."/>
        </authorList>
    </citation>
    <scope>NUCLEOTIDE SEQUENCE</scope>
    <source>
        <strain evidence="12">EUB1.1</strain>
    </source>
</reference>
<dbReference type="GO" id="GO:0003676">
    <property type="term" value="F:nucleic acid binding"/>
    <property type="evidence" value="ECO:0007669"/>
    <property type="project" value="InterPro"/>
</dbReference>
<proteinExistence type="inferred from homology"/>
<dbReference type="Gene3D" id="3.40.50.300">
    <property type="entry name" value="P-loop containing nucleotide triphosphate hydrolases"/>
    <property type="match status" value="2"/>
</dbReference>
<dbReference type="Proteomes" id="UP000473648">
    <property type="component" value="Unassembled WGS sequence"/>
</dbReference>
<dbReference type="CDD" id="cd12252">
    <property type="entry name" value="RRM_DbpA"/>
    <property type="match status" value="1"/>
</dbReference>
<feature type="region of interest" description="Disordered" evidence="8">
    <location>
        <begin position="544"/>
        <end position="577"/>
    </location>
</feature>
<evidence type="ECO:0000313" key="12">
    <source>
        <dbReference type="EMBL" id="MQM72517.1"/>
    </source>
</evidence>
<evidence type="ECO:0000259" key="11">
    <source>
        <dbReference type="PROSITE" id="PS51195"/>
    </source>
</evidence>
<dbReference type="InterPro" id="IPR001650">
    <property type="entry name" value="Helicase_C-like"/>
</dbReference>
<dbReference type="PROSITE" id="PS00039">
    <property type="entry name" value="DEAD_ATP_HELICASE"/>
    <property type="match status" value="1"/>
</dbReference>
<dbReference type="SMART" id="SM00487">
    <property type="entry name" value="DEXDc"/>
    <property type="match status" value="1"/>
</dbReference>
<evidence type="ECO:0000256" key="8">
    <source>
        <dbReference type="SAM" id="MobiDB-lite"/>
    </source>
</evidence>
<name>A0A6L5GQM3_9FIRM</name>
<evidence type="ECO:0000256" key="4">
    <source>
        <dbReference type="ARBA" id="ARBA00022840"/>
    </source>
</evidence>
<protein>
    <submittedName>
        <fullName evidence="12">DEAD/DEAH box helicase</fullName>
    </submittedName>
</protein>
<dbReference type="PROSITE" id="PS51195">
    <property type="entry name" value="Q_MOTIF"/>
    <property type="match status" value="1"/>
</dbReference>
<feature type="region of interest" description="Disordered" evidence="8">
    <location>
        <begin position="448"/>
        <end position="472"/>
    </location>
</feature>
<dbReference type="InterPro" id="IPR027417">
    <property type="entry name" value="P-loop_NTPase"/>
</dbReference>
<dbReference type="InterPro" id="IPR011545">
    <property type="entry name" value="DEAD/DEAH_box_helicase_dom"/>
</dbReference>
<feature type="short sequence motif" description="Q motif" evidence="6">
    <location>
        <begin position="1"/>
        <end position="29"/>
    </location>
</feature>
<feature type="compositionally biased region" description="Basic residues" evidence="8">
    <location>
        <begin position="455"/>
        <end position="465"/>
    </location>
</feature>
<evidence type="ECO:0000256" key="6">
    <source>
        <dbReference type="PROSITE-ProRule" id="PRU00552"/>
    </source>
</evidence>
<dbReference type="PROSITE" id="PS51192">
    <property type="entry name" value="HELICASE_ATP_BIND_1"/>
    <property type="match status" value="1"/>
</dbReference>
<feature type="domain" description="Helicase ATP-binding" evidence="9">
    <location>
        <begin position="32"/>
        <end position="203"/>
    </location>
</feature>
<dbReference type="PANTHER" id="PTHR47959:SF1">
    <property type="entry name" value="ATP-DEPENDENT RNA HELICASE DBPA"/>
    <property type="match status" value="1"/>
</dbReference>
<evidence type="ECO:0000259" key="10">
    <source>
        <dbReference type="PROSITE" id="PS51194"/>
    </source>
</evidence>
<dbReference type="InterPro" id="IPR000629">
    <property type="entry name" value="RNA-helicase_DEAD-box_CS"/>
</dbReference>
<dbReference type="InterPro" id="IPR012677">
    <property type="entry name" value="Nucleotide-bd_a/b_plait_sf"/>
</dbReference>
<evidence type="ECO:0000259" key="9">
    <source>
        <dbReference type="PROSITE" id="PS51192"/>
    </source>
</evidence>
<keyword evidence="2 7" id="KW-0378">Hydrolase</keyword>
<dbReference type="PANTHER" id="PTHR47959">
    <property type="entry name" value="ATP-DEPENDENT RNA HELICASE RHLE-RELATED"/>
    <property type="match status" value="1"/>
</dbReference>
<dbReference type="Gene3D" id="3.30.70.330">
    <property type="match status" value="1"/>
</dbReference>
<dbReference type="InterPro" id="IPR014014">
    <property type="entry name" value="RNA_helicase_DEAD_Q_motif"/>
</dbReference>
<evidence type="ECO:0000256" key="5">
    <source>
        <dbReference type="ARBA" id="ARBA00038437"/>
    </source>
</evidence>
<dbReference type="GO" id="GO:0005829">
    <property type="term" value="C:cytosol"/>
    <property type="evidence" value="ECO:0007669"/>
    <property type="project" value="TreeGrafter"/>
</dbReference>
<dbReference type="SUPFAM" id="SSF52540">
    <property type="entry name" value="P-loop containing nucleoside triphosphate hydrolases"/>
    <property type="match status" value="1"/>
</dbReference>
<dbReference type="EMBL" id="VOGB01000004">
    <property type="protein sequence ID" value="MQM72517.1"/>
    <property type="molecule type" value="Genomic_DNA"/>
</dbReference>
<evidence type="ECO:0000256" key="1">
    <source>
        <dbReference type="ARBA" id="ARBA00022741"/>
    </source>
</evidence>
<keyword evidence="3 7" id="KW-0347">Helicase</keyword>
<keyword evidence="1 7" id="KW-0547">Nucleotide-binding</keyword>
<gene>
    <name evidence="12" type="ORF">FRC53_03635</name>
</gene>
<dbReference type="SMART" id="SM00490">
    <property type="entry name" value="HELICc"/>
    <property type="match status" value="1"/>
</dbReference>
<dbReference type="Pfam" id="PF00271">
    <property type="entry name" value="Helicase_C"/>
    <property type="match status" value="1"/>
</dbReference>
<dbReference type="CDD" id="cd18787">
    <property type="entry name" value="SF2_C_DEAD"/>
    <property type="match status" value="1"/>
</dbReference>
<dbReference type="InterPro" id="IPR014001">
    <property type="entry name" value="Helicase_ATP-bd"/>
</dbReference>
<dbReference type="GO" id="GO:0003724">
    <property type="term" value="F:RNA helicase activity"/>
    <property type="evidence" value="ECO:0007669"/>
    <property type="project" value="InterPro"/>
</dbReference>
<dbReference type="PROSITE" id="PS51194">
    <property type="entry name" value="HELICASE_CTER"/>
    <property type="match status" value="1"/>
</dbReference>
<dbReference type="InterPro" id="IPR044742">
    <property type="entry name" value="DEAD/DEAH_RhlB"/>
</dbReference>